<dbReference type="SUPFAM" id="SSF52283">
    <property type="entry name" value="Formate/glycerate dehydrogenase catalytic domain-like"/>
    <property type="match status" value="1"/>
</dbReference>
<dbReference type="Pfam" id="PF02826">
    <property type="entry name" value="2-Hacid_dh_C"/>
    <property type="match status" value="1"/>
</dbReference>
<evidence type="ECO:0000313" key="7">
    <source>
        <dbReference type="EMBL" id="SKC13832.1"/>
    </source>
</evidence>
<dbReference type="PROSITE" id="PS00671">
    <property type="entry name" value="D_2_HYDROXYACID_DH_3"/>
    <property type="match status" value="1"/>
</dbReference>
<dbReference type="EMBL" id="FUZA01000007">
    <property type="protein sequence ID" value="SKC13832.1"/>
    <property type="molecule type" value="Genomic_DNA"/>
</dbReference>
<dbReference type="PANTHER" id="PTHR43761:SF1">
    <property type="entry name" value="D-ISOMER SPECIFIC 2-HYDROXYACID DEHYDROGENASE CATALYTIC DOMAIN-CONTAINING PROTEIN-RELATED"/>
    <property type="match status" value="1"/>
</dbReference>
<evidence type="ECO:0000259" key="6">
    <source>
        <dbReference type="Pfam" id="PF02826"/>
    </source>
</evidence>
<dbReference type="InterPro" id="IPR050418">
    <property type="entry name" value="D-iso_2-hydroxyacid_DH_PdxB"/>
</dbReference>
<dbReference type="Proteomes" id="UP000190897">
    <property type="component" value="Unassembled WGS sequence"/>
</dbReference>
<dbReference type="InterPro" id="IPR036291">
    <property type="entry name" value="NAD(P)-bd_dom_sf"/>
</dbReference>
<evidence type="ECO:0000259" key="5">
    <source>
        <dbReference type="Pfam" id="PF00389"/>
    </source>
</evidence>
<name>A0A1T5GZF4_9BACT</name>
<organism evidence="7 8">
    <name type="scientific">Dyadobacter psychrophilus</name>
    <dbReference type="NCBI Taxonomy" id="651661"/>
    <lineage>
        <taxon>Bacteria</taxon>
        <taxon>Pseudomonadati</taxon>
        <taxon>Bacteroidota</taxon>
        <taxon>Cytophagia</taxon>
        <taxon>Cytophagales</taxon>
        <taxon>Spirosomataceae</taxon>
        <taxon>Dyadobacter</taxon>
    </lineage>
</organism>
<keyword evidence="3" id="KW-0520">NAD</keyword>
<dbReference type="GO" id="GO:0051287">
    <property type="term" value="F:NAD binding"/>
    <property type="evidence" value="ECO:0007669"/>
    <property type="project" value="InterPro"/>
</dbReference>
<feature type="domain" description="D-isomer specific 2-hydroxyacid dehydrogenase catalytic" evidence="5">
    <location>
        <begin position="21"/>
        <end position="314"/>
    </location>
</feature>
<comment type="similarity">
    <text evidence="1 4">Belongs to the D-isomer specific 2-hydroxyacid dehydrogenase family.</text>
</comment>
<dbReference type="OrthoDB" id="1522997at2"/>
<protein>
    <submittedName>
        <fullName evidence="7">Glycerate dehydrogenase</fullName>
    </submittedName>
</protein>
<evidence type="ECO:0000256" key="3">
    <source>
        <dbReference type="ARBA" id="ARBA00023027"/>
    </source>
</evidence>
<dbReference type="InterPro" id="IPR006139">
    <property type="entry name" value="D-isomer_2_OHA_DH_cat_dom"/>
</dbReference>
<evidence type="ECO:0000256" key="1">
    <source>
        <dbReference type="ARBA" id="ARBA00005854"/>
    </source>
</evidence>
<evidence type="ECO:0000256" key="2">
    <source>
        <dbReference type="ARBA" id="ARBA00023002"/>
    </source>
</evidence>
<dbReference type="Pfam" id="PF00389">
    <property type="entry name" value="2-Hacid_dh"/>
    <property type="match status" value="1"/>
</dbReference>
<proteinExistence type="inferred from homology"/>
<dbReference type="GO" id="GO:0016616">
    <property type="term" value="F:oxidoreductase activity, acting on the CH-OH group of donors, NAD or NADP as acceptor"/>
    <property type="evidence" value="ECO:0007669"/>
    <property type="project" value="InterPro"/>
</dbReference>
<dbReference type="FunFam" id="3.40.50.720:FF:000203">
    <property type="entry name" value="D-3-phosphoglycerate dehydrogenase (SerA)"/>
    <property type="match status" value="1"/>
</dbReference>
<dbReference type="AlphaFoldDB" id="A0A1T5GZF4"/>
<sequence length="314" mass="34286">MNITILDGYTLNPGDLDWLPIQQLGNVTIYDRSANDEIVERAKDAEVLLVNKVVLNEAILDQLPNLKYIGVMATGFNNIDINAARKHNITVTNVKAYGPASVAQQTFALLLALVNHAELHSQSVFAGEWVSSPDFCYWKTPLTELAGKTMGLIGLGDIGSQVAKIARAFGMNVIAYRKHPTPTDGVEMVSLEEVFEKSDVVSLHCPLTDETKGIVNKERLARMKRNAIILNTGRGPLINEADLAEALKNGIIAGAGLDVLSTEPPKADNPLLSAPNCIITPHIAWASFEARKRLLQMVADNLESFMHDEPRNVV</sequence>
<dbReference type="STRING" id="651661.SAMN05660293_04655"/>
<dbReference type="Gene3D" id="3.40.50.720">
    <property type="entry name" value="NAD(P)-binding Rossmann-like Domain"/>
    <property type="match status" value="2"/>
</dbReference>
<dbReference type="RefSeq" id="WP_082217106.1">
    <property type="nucleotide sequence ID" value="NZ_FUZA01000007.1"/>
</dbReference>
<gene>
    <name evidence="7" type="ORF">SAMN05660293_04655</name>
</gene>
<dbReference type="CDD" id="cd12162">
    <property type="entry name" value="2-Hacid_dh_4"/>
    <property type="match status" value="1"/>
</dbReference>
<dbReference type="InterPro" id="IPR029753">
    <property type="entry name" value="D-isomer_DH_CS"/>
</dbReference>
<evidence type="ECO:0000313" key="8">
    <source>
        <dbReference type="Proteomes" id="UP000190897"/>
    </source>
</evidence>
<keyword evidence="8" id="KW-1185">Reference proteome</keyword>
<reference evidence="8" key="1">
    <citation type="submission" date="2017-02" db="EMBL/GenBank/DDBJ databases">
        <authorList>
            <person name="Varghese N."/>
            <person name="Submissions S."/>
        </authorList>
    </citation>
    <scope>NUCLEOTIDE SEQUENCE [LARGE SCALE GENOMIC DNA]</scope>
    <source>
        <strain evidence="8">DSM 22270</strain>
    </source>
</reference>
<dbReference type="InterPro" id="IPR006140">
    <property type="entry name" value="D-isomer_DH_NAD-bd"/>
</dbReference>
<accession>A0A1T5GZF4</accession>
<evidence type="ECO:0000256" key="4">
    <source>
        <dbReference type="RuleBase" id="RU003719"/>
    </source>
</evidence>
<feature type="domain" description="D-isomer specific 2-hydroxyacid dehydrogenase NAD-binding" evidence="6">
    <location>
        <begin position="107"/>
        <end position="284"/>
    </location>
</feature>
<keyword evidence="2 4" id="KW-0560">Oxidoreductase</keyword>
<dbReference type="PANTHER" id="PTHR43761">
    <property type="entry name" value="D-ISOMER SPECIFIC 2-HYDROXYACID DEHYDROGENASE FAMILY PROTEIN (AFU_ORTHOLOGUE AFUA_1G13630)"/>
    <property type="match status" value="1"/>
</dbReference>
<dbReference type="SUPFAM" id="SSF51735">
    <property type="entry name" value="NAD(P)-binding Rossmann-fold domains"/>
    <property type="match status" value="1"/>
</dbReference>
<dbReference type="PROSITE" id="PS00670">
    <property type="entry name" value="D_2_HYDROXYACID_DH_2"/>
    <property type="match status" value="1"/>
</dbReference>